<dbReference type="EMBL" id="SJPJ01000001">
    <property type="protein sequence ID" value="TWT79751.1"/>
    <property type="molecule type" value="Genomic_DNA"/>
</dbReference>
<evidence type="ECO:0008006" key="4">
    <source>
        <dbReference type="Google" id="ProtNLM"/>
    </source>
</evidence>
<dbReference type="AlphaFoldDB" id="A0A5C5YYS3"/>
<accession>A0A5C5YYS3</accession>
<evidence type="ECO:0000256" key="1">
    <source>
        <dbReference type="SAM" id="Phobius"/>
    </source>
</evidence>
<organism evidence="2 3">
    <name type="scientific">Novipirellula herctigrandis</name>
    <dbReference type="NCBI Taxonomy" id="2527986"/>
    <lineage>
        <taxon>Bacteria</taxon>
        <taxon>Pseudomonadati</taxon>
        <taxon>Planctomycetota</taxon>
        <taxon>Planctomycetia</taxon>
        <taxon>Pirellulales</taxon>
        <taxon>Pirellulaceae</taxon>
        <taxon>Novipirellula</taxon>
    </lineage>
</organism>
<keyword evidence="1" id="KW-0812">Transmembrane</keyword>
<keyword evidence="1" id="KW-0472">Membrane</keyword>
<proteinExistence type="predicted"/>
<feature type="transmembrane region" description="Helical" evidence="1">
    <location>
        <begin position="264"/>
        <end position="281"/>
    </location>
</feature>
<keyword evidence="1" id="KW-1133">Transmembrane helix</keyword>
<name>A0A5C5YYS3_9BACT</name>
<dbReference type="Proteomes" id="UP000315010">
    <property type="component" value="Unassembled WGS sequence"/>
</dbReference>
<keyword evidence="3" id="KW-1185">Reference proteome</keyword>
<protein>
    <recommendedName>
        <fullName evidence="4">DUF1583 domain-containing protein</fullName>
    </recommendedName>
</protein>
<sequence length="289" mass="31676">MRRDGRMSGCKHVADFSDASRYVKIGKPAWILLVVFLLLARPTNAQESFIHHFGAATKTEPGLDFSFDQNGVASKVTKTGIAIENKQNDTTMASVGGKTRFGFRGDGTIRMEFSVDKMTAPDQGWGSGVQLRLEFCDRARSGVTVSLIAATDGVIYWQIDYTTGGQDKHDVRRVPAFTDVFEATQVIEVTRRGKLLTVLRGAKGQLIPLDEQKVSTTDIYPVAVWIGSGGGKADLAVELESLEIEAEQLASDSAIPPATSSWRILFWCFVAVAGIAFGFYLRQQWQMGI</sequence>
<reference evidence="2 3" key="1">
    <citation type="submission" date="2019-02" db="EMBL/GenBank/DDBJ databases">
        <title>Deep-cultivation of Planctomycetes and their phenomic and genomic characterization uncovers novel biology.</title>
        <authorList>
            <person name="Wiegand S."/>
            <person name="Jogler M."/>
            <person name="Boedeker C."/>
            <person name="Pinto D."/>
            <person name="Vollmers J."/>
            <person name="Rivas-Marin E."/>
            <person name="Kohn T."/>
            <person name="Peeters S.H."/>
            <person name="Heuer A."/>
            <person name="Rast P."/>
            <person name="Oberbeckmann S."/>
            <person name="Bunk B."/>
            <person name="Jeske O."/>
            <person name="Meyerdierks A."/>
            <person name="Storesund J.E."/>
            <person name="Kallscheuer N."/>
            <person name="Luecker S."/>
            <person name="Lage O.M."/>
            <person name="Pohl T."/>
            <person name="Merkel B.J."/>
            <person name="Hornburger P."/>
            <person name="Mueller R.-W."/>
            <person name="Bruemmer F."/>
            <person name="Labrenz M."/>
            <person name="Spormann A.M."/>
            <person name="Op Den Camp H."/>
            <person name="Overmann J."/>
            <person name="Amann R."/>
            <person name="Jetten M.S.M."/>
            <person name="Mascher T."/>
            <person name="Medema M.H."/>
            <person name="Devos D.P."/>
            <person name="Kaster A.-K."/>
            <person name="Ovreas L."/>
            <person name="Rohde M."/>
            <person name="Galperin M.Y."/>
            <person name="Jogler C."/>
        </authorList>
    </citation>
    <scope>NUCLEOTIDE SEQUENCE [LARGE SCALE GENOMIC DNA]</scope>
    <source>
        <strain evidence="2 3">CA13</strain>
    </source>
</reference>
<evidence type="ECO:0000313" key="2">
    <source>
        <dbReference type="EMBL" id="TWT79751.1"/>
    </source>
</evidence>
<gene>
    <name evidence="2" type="ORF">CA13_11580</name>
</gene>
<evidence type="ECO:0000313" key="3">
    <source>
        <dbReference type="Proteomes" id="UP000315010"/>
    </source>
</evidence>
<comment type="caution">
    <text evidence="2">The sequence shown here is derived from an EMBL/GenBank/DDBJ whole genome shotgun (WGS) entry which is preliminary data.</text>
</comment>